<proteinExistence type="predicted"/>
<name>A0ABM4UH25_COFAR</name>
<accession>A0ABM4UH25</accession>
<dbReference type="RefSeq" id="XP_071906597.1">
    <property type="nucleotide sequence ID" value="XM_072050496.1"/>
</dbReference>
<keyword evidence="1" id="KW-1185">Reference proteome</keyword>
<evidence type="ECO:0000313" key="1">
    <source>
        <dbReference type="Proteomes" id="UP001652660"/>
    </source>
</evidence>
<dbReference type="Proteomes" id="UP001652660">
    <property type="component" value="Chromosome 5c"/>
</dbReference>
<reference evidence="2" key="1">
    <citation type="submission" date="2025-08" db="UniProtKB">
        <authorList>
            <consortium name="RefSeq"/>
        </authorList>
    </citation>
    <scope>IDENTIFICATION</scope>
    <source>
        <tissue evidence="2">Leaves</tissue>
    </source>
</reference>
<protein>
    <submittedName>
        <fullName evidence="2">Uncharacterized protein isoform X1</fullName>
    </submittedName>
</protein>
<dbReference type="GeneID" id="113688871"/>
<organism evidence="1 2">
    <name type="scientific">Coffea arabica</name>
    <name type="common">Arabian coffee</name>
    <dbReference type="NCBI Taxonomy" id="13443"/>
    <lineage>
        <taxon>Eukaryota</taxon>
        <taxon>Viridiplantae</taxon>
        <taxon>Streptophyta</taxon>
        <taxon>Embryophyta</taxon>
        <taxon>Tracheophyta</taxon>
        <taxon>Spermatophyta</taxon>
        <taxon>Magnoliopsida</taxon>
        <taxon>eudicotyledons</taxon>
        <taxon>Gunneridae</taxon>
        <taxon>Pentapetalae</taxon>
        <taxon>asterids</taxon>
        <taxon>lamiids</taxon>
        <taxon>Gentianales</taxon>
        <taxon>Rubiaceae</taxon>
        <taxon>Ixoroideae</taxon>
        <taxon>Gardenieae complex</taxon>
        <taxon>Bertiereae - Coffeeae clade</taxon>
        <taxon>Coffeeae</taxon>
        <taxon>Coffea</taxon>
    </lineage>
</organism>
<evidence type="ECO:0000313" key="2">
    <source>
        <dbReference type="RefSeq" id="XP_071906597.1"/>
    </source>
</evidence>
<gene>
    <name evidence="2" type="primary">LOC113688871</name>
</gene>
<sequence length="83" mass="9425">MLMAATPAQSSRRIMGETKENDAYEEELLDYEEDGEKAPDSVIAKVNGESVKRGYVRTWYRQLRIPRLATEATASACYCGFWV</sequence>